<accession>A0AA88LE42</accession>
<keyword evidence="4" id="KW-1133">Transmembrane helix</keyword>
<comment type="similarity">
    <text evidence="1">Belongs to the UDP-glycosyltransferase family.</text>
</comment>
<dbReference type="EMBL" id="JAVRJZ010000006">
    <property type="protein sequence ID" value="KAK2721391.1"/>
    <property type="molecule type" value="Genomic_DNA"/>
</dbReference>
<evidence type="ECO:0000256" key="3">
    <source>
        <dbReference type="ARBA" id="ARBA00022679"/>
    </source>
</evidence>
<keyword evidence="2" id="KW-0328">Glycosyltransferase</keyword>
<comment type="caution">
    <text evidence="6">The sequence shown here is derived from an EMBL/GenBank/DDBJ whole genome shotgun (WGS) entry which is preliminary data.</text>
</comment>
<organism evidence="6 7">
    <name type="scientific">Artemia franciscana</name>
    <name type="common">Brine shrimp</name>
    <name type="synonym">Artemia sanfranciscana</name>
    <dbReference type="NCBI Taxonomy" id="6661"/>
    <lineage>
        <taxon>Eukaryota</taxon>
        <taxon>Metazoa</taxon>
        <taxon>Ecdysozoa</taxon>
        <taxon>Arthropoda</taxon>
        <taxon>Crustacea</taxon>
        <taxon>Branchiopoda</taxon>
        <taxon>Anostraca</taxon>
        <taxon>Artemiidae</taxon>
        <taxon>Artemia</taxon>
    </lineage>
</organism>
<evidence type="ECO:0000256" key="4">
    <source>
        <dbReference type="SAM" id="Phobius"/>
    </source>
</evidence>
<dbReference type="Pfam" id="PF00201">
    <property type="entry name" value="UDPGT"/>
    <property type="match status" value="1"/>
</dbReference>
<dbReference type="PANTHER" id="PTHR48043">
    <property type="entry name" value="EG:EG0003.4 PROTEIN-RELATED"/>
    <property type="match status" value="1"/>
</dbReference>
<feature type="transmembrane region" description="Helical" evidence="4">
    <location>
        <begin position="476"/>
        <end position="495"/>
    </location>
</feature>
<evidence type="ECO:0000313" key="7">
    <source>
        <dbReference type="Proteomes" id="UP001187531"/>
    </source>
</evidence>
<feature type="signal peptide" evidence="5">
    <location>
        <begin position="1"/>
        <end position="17"/>
    </location>
</feature>
<sequence length="508" mass="58571">MDLSWFIFMTLVNFSSAARIVAFSCSGTPSHKYVAEPLFELLVKKGHDVTVITSFPARSVPLFKEINIGMQLNVVFDSYLTKRLKSEFIIPIEAMLETFPKLLTEGFEKTWNNPDFQQLLNSTVDLVIIDSVLNEFALGFVHLWDTQLVYLASVPNVHHNFHAVGQQFDYSLYSFMTTTKSPPFGFLDRVQQFVFGEMARAFRQRDIMKVEKMLGEHVPGVPPFLEIERGRTALILGNFDDIITEPHPIPPNYVKIGAMTCKPPKPLPKDVESFIARSEDEGFAIFSLGTGLVMSSMPQETKEAFINVFKRYKLHVIWKWENISIFGEVPDNVYLSQWLPSLNDLLGHPKARIYMSHGGLIGVQEAIYHGVPIIGLPVFADQDNNVRRIERNGNGRLLEWKGITETKIDKAVKSVLYDPKYRQNAKKYSKMAKSPLTNWKQTAMHYINMVLENDNVDFMKVETSHIYGFQRHLFDVYLFFLIFFIFIIYCIYVLIKKIRLVKRKHKQD</sequence>
<dbReference type="InterPro" id="IPR050271">
    <property type="entry name" value="UDP-glycosyltransferase"/>
</dbReference>
<evidence type="ECO:0008006" key="8">
    <source>
        <dbReference type="Google" id="ProtNLM"/>
    </source>
</evidence>
<dbReference type="FunFam" id="3.40.50.2000:FF:000021">
    <property type="entry name" value="UDP-glucuronosyltransferase"/>
    <property type="match status" value="1"/>
</dbReference>
<keyword evidence="4" id="KW-0812">Transmembrane</keyword>
<evidence type="ECO:0000313" key="6">
    <source>
        <dbReference type="EMBL" id="KAK2721391.1"/>
    </source>
</evidence>
<evidence type="ECO:0000256" key="5">
    <source>
        <dbReference type="SAM" id="SignalP"/>
    </source>
</evidence>
<dbReference type="AlphaFoldDB" id="A0AA88LE42"/>
<gene>
    <name evidence="6" type="ORF">QYM36_003617</name>
</gene>
<proteinExistence type="inferred from homology"/>
<keyword evidence="5" id="KW-0732">Signal</keyword>
<protein>
    <recommendedName>
        <fullName evidence="8">Glucuronosyltransferase</fullName>
    </recommendedName>
</protein>
<keyword evidence="7" id="KW-1185">Reference proteome</keyword>
<dbReference type="GO" id="GO:0008194">
    <property type="term" value="F:UDP-glycosyltransferase activity"/>
    <property type="evidence" value="ECO:0007669"/>
    <property type="project" value="InterPro"/>
</dbReference>
<dbReference type="InterPro" id="IPR002213">
    <property type="entry name" value="UDP_glucos_trans"/>
</dbReference>
<feature type="chain" id="PRO_5041682706" description="Glucuronosyltransferase" evidence="5">
    <location>
        <begin position="18"/>
        <end position="508"/>
    </location>
</feature>
<evidence type="ECO:0000256" key="2">
    <source>
        <dbReference type="ARBA" id="ARBA00022676"/>
    </source>
</evidence>
<evidence type="ECO:0000256" key="1">
    <source>
        <dbReference type="ARBA" id="ARBA00009995"/>
    </source>
</evidence>
<dbReference type="Proteomes" id="UP001187531">
    <property type="component" value="Unassembled WGS sequence"/>
</dbReference>
<keyword evidence="4" id="KW-0472">Membrane</keyword>
<dbReference type="Gene3D" id="3.40.50.2000">
    <property type="entry name" value="Glycogen Phosphorylase B"/>
    <property type="match status" value="1"/>
</dbReference>
<dbReference type="SUPFAM" id="SSF53756">
    <property type="entry name" value="UDP-Glycosyltransferase/glycogen phosphorylase"/>
    <property type="match status" value="1"/>
</dbReference>
<name>A0AA88LE42_ARTSF</name>
<keyword evidence="3" id="KW-0808">Transferase</keyword>
<dbReference type="CDD" id="cd03784">
    <property type="entry name" value="GT1_Gtf-like"/>
    <property type="match status" value="1"/>
</dbReference>
<reference evidence="6" key="1">
    <citation type="submission" date="2023-07" db="EMBL/GenBank/DDBJ databases">
        <title>Chromosome-level genome assembly of Artemia franciscana.</title>
        <authorList>
            <person name="Jo E."/>
        </authorList>
    </citation>
    <scope>NUCLEOTIDE SEQUENCE</scope>
    <source>
        <tissue evidence="6">Whole body</tissue>
    </source>
</reference>
<dbReference type="PANTHER" id="PTHR48043:SF145">
    <property type="entry name" value="FI06409P-RELATED"/>
    <property type="match status" value="1"/>
</dbReference>